<dbReference type="GO" id="GO:0070043">
    <property type="term" value="F:rRNA (guanine-N7-)-methyltransferase activity"/>
    <property type="evidence" value="ECO:0007669"/>
    <property type="project" value="UniProtKB-UniRule"/>
</dbReference>
<feature type="binding site" evidence="6">
    <location>
        <position position="86"/>
    </location>
    <ligand>
        <name>S-adenosyl-L-methionine</name>
        <dbReference type="ChEBI" id="CHEBI:59789"/>
    </ligand>
</feature>
<dbReference type="AlphaFoldDB" id="A0A1Z4J9P7"/>
<evidence type="ECO:0000313" key="7">
    <source>
        <dbReference type="EMBL" id="BAY53482.1"/>
    </source>
</evidence>
<evidence type="ECO:0000256" key="6">
    <source>
        <dbReference type="HAMAP-Rule" id="MF_00074"/>
    </source>
</evidence>
<evidence type="ECO:0000313" key="8">
    <source>
        <dbReference type="Proteomes" id="UP000217895"/>
    </source>
</evidence>
<feature type="binding site" evidence="6">
    <location>
        <position position="151"/>
    </location>
    <ligand>
        <name>S-adenosyl-L-methionine</name>
        <dbReference type="ChEBI" id="CHEBI:59789"/>
    </ligand>
</feature>
<organism evidence="7 8">
    <name type="scientific">Leptolyngbya boryana NIES-2135</name>
    <dbReference type="NCBI Taxonomy" id="1973484"/>
    <lineage>
        <taxon>Bacteria</taxon>
        <taxon>Bacillati</taxon>
        <taxon>Cyanobacteriota</taxon>
        <taxon>Cyanophyceae</taxon>
        <taxon>Leptolyngbyales</taxon>
        <taxon>Leptolyngbyaceae</taxon>
        <taxon>Leptolyngbya group</taxon>
        <taxon>Leptolyngbya</taxon>
    </lineage>
</organism>
<feature type="binding site" evidence="6">
    <location>
        <begin position="104"/>
        <end position="106"/>
    </location>
    <ligand>
        <name>S-adenosyl-L-methionine</name>
        <dbReference type="ChEBI" id="CHEBI:59789"/>
    </ligand>
</feature>
<keyword evidence="1 6" id="KW-0963">Cytoplasm</keyword>
<feature type="binding site" evidence="6">
    <location>
        <position position="81"/>
    </location>
    <ligand>
        <name>S-adenosyl-L-methionine</name>
        <dbReference type="ChEBI" id="CHEBI:59789"/>
    </ligand>
</feature>
<dbReference type="Pfam" id="PF02527">
    <property type="entry name" value="GidB"/>
    <property type="match status" value="1"/>
</dbReference>
<evidence type="ECO:0000256" key="2">
    <source>
        <dbReference type="ARBA" id="ARBA00022552"/>
    </source>
</evidence>
<dbReference type="CDD" id="cd02440">
    <property type="entry name" value="AdoMet_MTases"/>
    <property type="match status" value="1"/>
</dbReference>
<dbReference type="SUPFAM" id="SSF53335">
    <property type="entry name" value="S-adenosyl-L-methionine-dependent methyltransferases"/>
    <property type="match status" value="1"/>
</dbReference>
<keyword evidence="8" id="KW-1185">Reference proteome</keyword>
<proteinExistence type="inferred from homology"/>
<dbReference type="PIRSF" id="PIRSF003078">
    <property type="entry name" value="GidB"/>
    <property type="match status" value="1"/>
</dbReference>
<dbReference type="PANTHER" id="PTHR31760:SF0">
    <property type="entry name" value="S-ADENOSYL-L-METHIONINE-DEPENDENT METHYLTRANSFERASES SUPERFAMILY PROTEIN"/>
    <property type="match status" value="1"/>
</dbReference>
<comment type="similarity">
    <text evidence="6">Belongs to the methyltransferase superfamily. RNA methyltransferase RsmG family.</text>
</comment>
<sequence length="241" mass="26920">MLVATLPEFADLWQSTLNWCPSEQERSQFQAFYELILQGNQQQNLTRITEPSDFWEKHLWDSLRGVFPKVTQSRLSAIDIGTGAGFPGIPMAIARPSWNVTLLDSTRKKINFLQDASRSLGLTNVRLLSDRVEQIGQSAGHREAYQLATIRAVAAAPVCAEYALPLLKVGGLAVLYRGQWTEEEAIALDQAVQQLGGAVEECDRFETPLTQGVRHCLYIRKTEPTPREFPRAIGIPTQTPL</sequence>
<feature type="binding site" evidence="6">
    <location>
        <begin position="132"/>
        <end position="133"/>
    </location>
    <ligand>
        <name>S-adenosyl-L-methionine</name>
        <dbReference type="ChEBI" id="CHEBI:59789"/>
    </ligand>
</feature>
<dbReference type="GO" id="GO:0005829">
    <property type="term" value="C:cytosol"/>
    <property type="evidence" value="ECO:0007669"/>
    <property type="project" value="TreeGrafter"/>
</dbReference>
<comment type="subcellular location">
    <subcellularLocation>
        <location evidence="6">Cytoplasm</location>
    </subcellularLocation>
</comment>
<keyword evidence="2 6" id="KW-0698">rRNA processing</keyword>
<protein>
    <recommendedName>
        <fullName evidence="6">Ribosomal RNA small subunit methyltransferase G</fullName>
        <ecNumber evidence="6">2.1.1.-</ecNumber>
    </recommendedName>
    <alternativeName>
        <fullName evidence="6">16S rRNA 7-methylguanosine methyltransferase</fullName>
        <shortName evidence="6">16S rRNA m7G methyltransferase</shortName>
    </alternativeName>
</protein>
<keyword evidence="3 6" id="KW-0489">Methyltransferase</keyword>
<keyword evidence="4 6" id="KW-0808">Transferase</keyword>
<dbReference type="EC" id="2.1.1.-" evidence="6"/>
<evidence type="ECO:0000256" key="3">
    <source>
        <dbReference type="ARBA" id="ARBA00022603"/>
    </source>
</evidence>
<comment type="function">
    <text evidence="6">Specifically methylates the N7 position of a guanine in 16S rRNA.</text>
</comment>
<accession>A0A1Z4J9P7</accession>
<evidence type="ECO:0000256" key="4">
    <source>
        <dbReference type="ARBA" id="ARBA00022679"/>
    </source>
</evidence>
<dbReference type="PANTHER" id="PTHR31760">
    <property type="entry name" value="S-ADENOSYL-L-METHIONINE-DEPENDENT METHYLTRANSFERASES SUPERFAMILY PROTEIN"/>
    <property type="match status" value="1"/>
</dbReference>
<dbReference type="EMBL" id="AP018203">
    <property type="protein sequence ID" value="BAY53482.1"/>
    <property type="molecule type" value="Genomic_DNA"/>
</dbReference>
<keyword evidence="5 6" id="KW-0949">S-adenosyl-L-methionine</keyword>
<dbReference type="InterPro" id="IPR003682">
    <property type="entry name" value="rRNA_ssu_MeTfrase_G"/>
</dbReference>
<reference evidence="7 8" key="1">
    <citation type="submission" date="2017-06" db="EMBL/GenBank/DDBJ databases">
        <title>Genome sequencing of cyanobaciteial culture collection at National Institute for Environmental Studies (NIES).</title>
        <authorList>
            <person name="Hirose Y."/>
            <person name="Shimura Y."/>
            <person name="Fujisawa T."/>
            <person name="Nakamura Y."/>
            <person name="Kawachi M."/>
        </authorList>
    </citation>
    <scope>NUCLEOTIDE SEQUENCE [LARGE SCALE GENOMIC DNA]</scope>
    <source>
        <strain evidence="7 8">NIES-2135</strain>
    </source>
</reference>
<dbReference type="HAMAP" id="MF_00074">
    <property type="entry name" value="16SrRNA_methyltr_G"/>
    <property type="match status" value="1"/>
</dbReference>
<evidence type="ECO:0000256" key="1">
    <source>
        <dbReference type="ARBA" id="ARBA00022490"/>
    </source>
</evidence>
<dbReference type="InterPro" id="IPR029063">
    <property type="entry name" value="SAM-dependent_MTases_sf"/>
</dbReference>
<dbReference type="NCBIfam" id="TIGR00138">
    <property type="entry name" value="rsmG_gidB"/>
    <property type="match status" value="1"/>
</dbReference>
<gene>
    <name evidence="6" type="primary">rsmG</name>
    <name evidence="7" type="ORF">NIES2135_02870</name>
</gene>
<dbReference type="Gene3D" id="3.40.50.150">
    <property type="entry name" value="Vaccinia Virus protein VP39"/>
    <property type="match status" value="1"/>
</dbReference>
<evidence type="ECO:0000256" key="5">
    <source>
        <dbReference type="ARBA" id="ARBA00022691"/>
    </source>
</evidence>
<dbReference type="Proteomes" id="UP000217895">
    <property type="component" value="Chromosome"/>
</dbReference>
<dbReference type="FunFam" id="3.40.50.150:FF:000041">
    <property type="entry name" value="Ribosomal RNA small subunit methyltransferase G"/>
    <property type="match status" value="1"/>
</dbReference>
<name>A0A1Z4J9P7_LEPBY</name>